<dbReference type="EC" id="2.3.1.89" evidence="1"/>
<dbReference type="InterPro" id="IPR047324">
    <property type="entry name" value="LbH_gamma_CA-like"/>
</dbReference>
<protein>
    <submittedName>
        <fullName evidence="1">2,3,4,5-tetrahydropyridine-2,6-dicarboxylate N-acetyltransferase</fullName>
        <ecNumber evidence="1">2.3.1.89</ecNumber>
    </submittedName>
</protein>
<dbReference type="PANTHER" id="PTHR13061:SF29">
    <property type="entry name" value="GAMMA CARBONIC ANHYDRASE-LIKE 1, MITOCHONDRIAL-RELATED"/>
    <property type="match status" value="1"/>
</dbReference>
<name>A0A5C6EHE0_9BACT</name>
<accession>A0A5C6EHE0</accession>
<dbReference type="Proteomes" id="UP000317977">
    <property type="component" value="Unassembled WGS sequence"/>
</dbReference>
<organism evidence="1 2">
    <name type="scientific">Rubripirellula reticaptiva</name>
    <dbReference type="NCBI Taxonomy" id="2528013"/>
    <lineage>
        <taxon>Bacteria</taxon>
        <taxon>Pseudomonadati</taxon>
        <taxon>Planctomycetota</taxon>
        <taxon>Planctomycetia</taxon>
        <taxon>Pirellulales</taxon>
        <taxon>Pirellulaceae</taxon>
        <taxon>Rubripirellula</taxon>
    </lineage>
</organism>
<dbReference type="EMBL" id="SJPX01000005">
    <property type="protein sequence ID" value="TWU48422.1"/>
    <property type="molecule type" value="Genomic_DNA"/>
</dbReference>
<dbReference type="Pfam" id="PF00132">
    <property type="entry name" value="Hexapep"/>
    <property type="match status" value="1"/>
</dbReference>
<dbReference type="InterPro" id="IPR050484">
    <property type="entry name" value="Transf_Hexapept/Carb_Anhydrase"/>
</dbReference>
<dbReference type="PANTHER" id="PTHR13061">
    <property type="entry name" value="DYNACTIN SUBUNIT P25"/>
    <property type="match status" value="1"/>
</dbReference>
<dbReference type="GO" id="GO:0047200">
    <property type="term" value="F:tetrahydrodipicolinate N-acetyltransferase activity"/>
    <property type="evidence" value="ECO:0007669"/>
    <property type="project" value="UniProtKB-EC"/>
</dbReference>
<reference evidence="1 2" key="1">
    <citation type="submission" date="2019-02" db="EMBL/GenBank/DDBJ databases">
        <title>Deep-cultivation of Planctomycetes and their phenomic and genomic characterization uncovers novel biology.</title>
        <authorList>
            <person name="Wiegand S."/>
            <person name="Jogler M."/>
            <person name="Boedeker C."/>
            <person name="Pinto D."/>
            <person name="Vollmers J."/>
            <person name="Rivas-Marin E."/>
            <person name="Kohn T."/>
            <person name="Peeters S.H."/>
            <person name="Heuer A."/>
            <person name="Rast P."/>
            <person name="Oberbeckmann S."/>
            <person name="Bunk B."/>
            <person name="Jeske O."/>
            <person name="Meyerdierks A."/>
            <person name="Storesund J.E."/>
            <person name="Kallscheuer N."/>
            <person name="Luecker S."/>
            <person name="Lage O.M."/>
            <person name="Pohl T."/>
            <person name="Merkel B.J."/>
            <person name="Hornburger P."/>
            <person name="Mueller R.-W."/>
            <person name="Bruemmer F."/>
            <person name="Labrenz M."/>
            <person name="Spormann A.M."/>
            <person name="Op Den Camp H."/>
            <person name="Overmann J."/>
            <person name="Amann R."/>
            <person name="Jetten M.S.M."/>
            <person name="Mascher T."/>
            <person name="Medema M.H."/>
            <person name="Devos D.P."/>
            <person name="Kaster A.-K."/>
            <person name="Ovreas L."/>
            <person name="Rohde M."/>
            <person name="Galperin M.Y."/>
            <person name="Jogler C."/>
        </authorList>
    </citation>
    <scope>NUCLEOTIDE SEQUENCE [LARGE SCALE GENOMIC DNA]</scope>
    <source>
        <strain evidence="1 2">Poly59</strain>
    </source>
</reference>
<dbReference type="CDD" id="cd04645">
    <property type="entry name" value="LbH_gamma_CA_like"/>
    <property type="match status" value="1"/>
</dbReference>
<sequence>MDAKFHPELINESAFVAPNATIVGDVSVGSGASVWFGAVVRGDTEKVVVGDRSNVQDLCVLHADPGFPCVIGKDVTIGHAAVVHGAVVGDGAMIGIRAVVLNGASIGAGAIVGAGAVVTEGMQIPAGHLAVGVPAKVIRELTPENVARAKHAAGHYVEAAKAYRDHASD</sequence>
<dbReference type="OrthoDB" id="9803036at2"/>
<comment type="caution">
    <text evidence="1">The sequence shown here is derived from an EMBL/GenBank/DDBJ whole genome shotgun (WGS) entry which is preliminary data.</text>
</comment>
<evidence type="ECO:0000313" key="2">
    <source>
        <dbReference type="Proteomes" id="UP000317977"/>
    </source>
</evidence>
<proteinExistence type="predicted"/>
<keyword evidence="2" id="KW-1185">Reference proteome</keyword>
<keyword evidence="1" id="KW-0012">Acyltransferase</keyword>
<dbReference type="InterPro" id="IPR001451">
    <property type="entry name" value="Hexapep"/>
</dbReference>
<keyword evidence="1" id="KW-0808">Transferase</keyword>
<dbReference type="SUPFAM" id="SSF51161">
    <property type="entry name" value="Trimeric LpxA-like enzymes"/>
    <property type="match status" value="1"/>
</dbReference>
<dbReference type="AlphaFoldDB" id="A0A5C6EHE0"/>
<evidence type="ECO:0000313" key="1">
    <source>
        <dbReference type="EMBL" id="TWU48422.1"/>
    </source>
</evidence>
<dbReference type="Gene3D" id="2.160.10.10">
    <property type="entry name" value="Hexapeptide repeat proteins"/>
    <property type="match status" value="1"/>
</dbReference>
<dbReference type="InterPro" id="IPR011004">
    <property type="entry name" value="Trimer_LpxA-like_sf"/>
</dbReference>
<gene>
    <name evidence="1" type="primary">dapH</name>
    <name evidence="1" type="ORF">Poly59_52700</name>
</gene>
<dbReference type="RefSeq" id="WP_146536783.1">
    <property type="nucleotide sequence ID" value="NZ_SJPX01000005.1"/>
</dbReference>